<keyword evidence="1" id="KW-0175">Coiled coil</keyword>
<feature type="coiled-coil region" evidence="1">
    <location>
        <begin position="64"/>
        <end position="91"/>
    </location>
</feature>
<feature type="region of interest" description="Disordered" evidence="2">
    <location>
        <begin position="387"/>
        <end position="414"/>
    </location>
</feature>
<dbReference type="EMBL" id="CAJZBQ010000027">
    <property type="protein sequence ID" value="CAG9320749.1"/>
    <property type="molecule type" value="Genomic_DNA"/>
</dbReference>
<evidence type="ECO:0000313" key="4">
    <source>
        <dbReference type="Proteomes" id="UP001162131"/>
    </source>
</evidence>
<comment type="caution">
    <text evidence="3">The sequence shown here is derived from an EMBL/GenBank/DDBJ whole genome shotgun (WGS) entry which is preliminary data.</text>
</comment>
<organism evidence="3 4">
    <name type="scientific">Blepharisma stoltei</name>
    <dbReference type="NCBI Taxonomy" id="1481888"/>
    <lineage>
        <taxon>Eukaryota</taxon>
        <taxon>Sar</taxon>
        <taxon>Alveolata</taxon>
        <taxon>Ciliophora</taxon>
        <taxon>Postciliodesmatophora</taxon>
        <taxon>Heterotrichea</taxon>
        <taxon>Heterotrichida</taxon>
        <taxon>Blepharismidae</taxon>
        <taxon>Blepharisma</taxon>
    </lineage>
</organism>
<proteinExistence type="predicted"/>
<evidence type="ECO:0000256" key="2">
    <source>
        <dbReference type="SAM" id="MobiDB-lite"/>
    </source>
</evidence>
<evidence type="ECO:0000256" key="1">
    <source>
        <dbReference type="SAM" id="Coils"/>
    </source>
</evidence>
<gene>
    <name evidence="3" type="ORF">BSTOLATCC_MIC27329</name>
</gene>
<keyword evidence="4" id="KW-1185">Reference proteome</keyword>
<protein>
    <submittedName>
        <fullName evidence="3">Uncharacterized protein</fullName>
    </submittedName>
</protein>
<feature type="compositionally biased region" description="Basic and acidic residues" evidence="2">
    <location>
        <begin position="404"/>
        <end position="414"/>
    </location>
</feature>
<name>A0AAU9J4K8_9CILI</name>
<reference evidence="3" key="1">
    <citation type="submission" date="2021-09" db="EMBL/GenBank/DDBJ databases">
        <authorList>
            <consortium name="AG Swart"/>
            <person name="Singh M."/>
            <person name="Singh A."/>
            <person name="Seah K."/>
            <person name="Emmerich C."/>
        </authorList>
    </citation>
    <scope>NUCLEOTIDE SEQUENCE</scope>
    <source>
        <strain evidence="3">ATCC30299</strain>
    </source>
</reference>
<feature type="region of interest" description="Disordered" evidence="2">
    <location>
        <begin position="1"/>
        <end position="26"/>
    </location>
</feature>
<feature type="coiled-coil region" evidence="1">
    <location>
        <begin position="119"/>
        <end position="153"/>
    </location>
</feature>
<dbReference type="Proteomes" id="UP001162131">
    <property type="component" value="Unassembled WGS sequence"/>
</dbReference>
<feature type="compositionally biased region" description="Basic and acidic residues" evidence="2">
    <location>
        <begin position="14"/>
        <end position="26"/>
    </location>
</feature>
<sequence length="426" mass="50294">MDETYKVIQKPSKTSRDTEETRLEESLKNPMKPIIEAHTELQIAYKDLDVMIDDVVSRNEWILNNKYLDHLHQQEAKLHNLKEKLVQANFEIENNPEVYHLNEQMKSYTNQFETLSRFNTQLKAQESQYRAQYSEEEKQAFILKQTLKELSKENLKLSYQLEEKKPKQKLLESLKNKLPQILSKYSQSNFSQIPTIHFEVMNQDQQLECYHLIEDVENLKKELYKLREESQNLGSLQGAFLNEQRKLEIFFQDCINSAKQELLKNQQMPQISKRGLAGSLFFELVHSEQASNRTAPTGYLKERNKRSALQERDCKNVVYYTVKRMMRTARDETRNQQLCKLKLPWNDFHDFSTLQLMGLLCMRTDVLSMLHQIVFPANVLHFTIQEDVSPSPKPTPNSKQRKMPPRELSLKSSKIGKELMSKHKMF</sequence>
<accession>A0AAU9J4K8</accession>
<dbReference type="AlphaFoldDB" id="A0AAU9J4K8"/>
<evidence type="ECO:0000313" key="3">
    <source>
        <dbReference type="EMBL" id="CAG9320749.1"/>
    </source>
</evidence>